<evidence type="ECO:0000256" key="1">
    <source>
        <dbReference type="SAM" id="MobiDB-lite"/>
    </source>
</evidence>
<proteinExistence type="predicted"/>
<comment type="caution">
    <text evidence="2">The sequence shown here is derived from an EMBL/GenBank/DDBJ whole genome shotgun (WGS) entry which is preliminary data.</text>
</comment>
<evidence type="ECO:0000313" key="2">
    <source>
        <dbReference type="EMBL" id="TYO63971.1"/>
    </source>
</evidence>
<evidence type="ECO:0000313" key="3">
    <source>
        <dbReference type="Proteomes" id="UP000324797"/>
    </source>
</evidence>
<reference evidence="2 3" key="1">
    <citation type="submission" date="2019-08" db="EMBL/GenBank/DDBJ databases">
        <title>Bradyrhizobium hipponensis sp. nov., a rhizobium isolated from a Lupinus angustifolius root nodule in Tunisia.</title>
        <authorList>
            <person name="Off K."/>
            <person name="Rejili M."/>
            <person name="Mars M."/>
            <person name="Brachmann A."/>
            <person name="Marin M."/>
        </authorList>
    </citation>
    <scope>NUCLEOTIDE SEQUENCE [LARGE SCALE GENOMIC DNA]</scope>
    <source>
        <strain evidence="3">aSej3</strain>
    </source>
</reference>
<organism evidence="2 3">
    <name type="scientific">Bradyrhizobium hipponense</name>
    <dbReference type="NCBI Taxonomy" id="2605638"/>
    <lineage>
        <taxon>Bacteria</taxon>
        <taxon>Pseudomonadati</taxon>
        <taxon>Pseudomonadota</taxon>
        <taxon>Alphaproteobacteria</taxon>
        <taxon>Hyphomicrobiales</taxon>
        <taxon>Nitrobacteraceae</taxon>
        <taxon>Bradyrhizobium</taxon>
    </lineage>
</organism>
<gene>
    <name evidence="2" type="ORF">FXV83_24505</name>
</gene>
<dbReference type="EMBL" id="VSTH01000082">
    <property type="protein sequence ID" value="TYO63971.1"/>
    <property type="molecule type" value="Genomic_DNA"/>
</dbReference>
<dbReference type="Proteomes" id="UP000324797">
    <property type="component" value="Unassembled WGS sequence"/>
</dbReference>
<feature type="region of interest" description="Disordered" evidence="1">
    <location>
        <begin position="45"/>
        <end position="66"/>
    </location>
</feature>
<dbReference type="AlphaFoldDB" id="A0A5S4YHT2"/>
<dbReference type="RefSeq" id="WP_148741978.1">
    <property type="nucleotide sequence ID" value="NZ_VSTH01000082.1"/>
</dbReference>
<keyword evidence="3" id="KW-1185">Reference proteome</keyword>
<protein>
    <submittedName>
        <fullName evidence="2">Uncharacterized protein</fullName>
    </submittedName>
</protein>
<sequence>MRLLAVARRRDAGELEAVVREMTRDLDMLKVDVDVIDTMIRLRGAHGAPPVHRDETVEKPAEPEGE</sequence>
<name>A0A5S4YHT2_9BRAD</name>
<feature type="compositionally biased region" description="Basic and acidic residues" evidence="1">
    <location>
        <begin position="51"/>
        <end position="66"/>
    </location>
</feature>
<accession>A0A5S4YHT2</accession>